<keyword evidence="8" id="KW-0325">Glycoprotein</keyword>
<dbReference type="GO" id="GO:0016020">
    <property type="term" value="C:membrane"/>
    <property type="evidence" value="ECO:0007669"/>
    <property type="project" value="UniProtKB-SubCell"/>
</dbReference>
<evidence type="ECO:0000256" key="8">
    <source>
        <dbReference type="ARBA" id="ARBA00023180"/>
    </source>
</evidence>
<keyword evidence="3" id="KW-0732">Signal</keyword>
<dbReference type="InterPro" id="IPR001190">
    <property type="entry name" value="SRCR"/>
</dbReference>
<keyword evidence="12" id="KW-1185">Reference proteome</keyword>
<dbReference type="Pfam" id="PF00530">
    <property type="entry name" value="SRCR"/>
    <property type="match status" value="2"/>
</dbReference>
<feature type="domain" description="SRCR" evidence="10">
    <location>
        <begin position="1"/>
        <end position="93"/>
    </location>
</feature>
<dbReference type="PANTHER" id="PTHR48071">
    <property type="entry name" value="SRCR DOMAIN-CONTAINING PROTEIN"/>
    <property type="match status" value="1"/>
</dbReference>
<evidence type="ECO:0000259" key="10">
    <source>
        <dbReference type="PROSITE" id="PS50287"/>
    </source>
</evidence>
<keyword evidence="2" id="KW-0812">Transmembrane</keyword>
<organism evidence="11 12">
    <name type="scientific">Notiomystis cincta</name>
    <dbReference type="NCBI Taxonomy" id="366454"/>
    <lineage>
        <taxon>Eukaryota</taxon>
        <taxon>Metazoa</taxon>
        <taxon>Chordata</taxon>
        <taxon>Craniata</taxon>
        <taxon>Vertebrata</taxon>
        <taxon>Euteleostomi</taxon>
        <taxon>Archelosauria</taxon>
        <taxon>Archosauria</taxon>
        <taxon>Dinosauria</taxon>
        <taxon>Saurischia</taxon>
        <taxon>Theropoda</taxon>
        <taxon>Coelurosauria</taxon>
        <taxon>Aves</taxon>
        <taxon>Neognathae</taxon>
        <taxon>Neoaves</taxon>
        <taxon>Telluraves</taxon>
        <taxon>Australaves</taxon>
        <taxon>Passeriformes</taxon>
        <taxon>Notiomystidae</taxon>
        <taxon>Notiomystis</taxon>
    </lineage>
</organism>
<evidence type="ECO:0000256" key="5">
    <source>
        <dbReference type="ARBA" id="ARBA00022989"/>
    </source>
</evidence>
<dbReference type="AlphaFoldDB" id="A0A7K6V8A0"/>
<feature type="non-terminal residue" evidence="11">
    <location>
        <position position="166"/>
    </location>
</feature>
<dbReference type="Proteomes" id="UP000579558">
    <property type="component" value="Unassembled WGS sequence"/>
</dbReference>
<evidence type="ECO:0000256" key="4">
    <source>
        <dbReference type="ARBA" id="ARBA00022737"/>
    </source>
</evidence>
<feature type="disulfide bond" evidence="9">
    <location>
        <begin position="18"/>
        <end position="82"/>
    </location>
</feature>
<feature type="non-terminal residue" evidence="11">
    <location>
        <position position="1"/>
    </location>
</feature>
<comment type="caution">
    <text evidence="11">The sequence shown here is derived from an EMBL/GenBank/DDBJ whole genome shotgun (WGS) entry which is preliminary data.</text>
</comment>
<evidence type="ECO:0000256" key="1">
    <source>
        <dbReference type="ARBA" id="ARBA00004167"/>
    </source>
</evidence>
<evidence type="ECO:0000256" key="9">
    <source>
        <dbReference type="PROSITE-ProRule" id="PRU00196"/>
    </source>
</evidence>
<dbReference type="SUPFAM" id="SSF56487">
    <property type="entry name" value="SRCR-like"/>
    <property type="match status" value="2"/>
</dbReference>
<keyword evidence="6" id="KW-0472">Membrane</keyword>
<feature type="domain" description="SRCR" evidence="10">
    <location>
        <begin position="122"/>
        <end position="166"/>
    </location>
</feature>
<dbReference type="FunFam" id="3.10.250.10:FF:000006">
    <property type="entry name" value="neurotrypsin isoform X2"/>
    <property type="match status" value="1"/>
</dbReference>
<dbReference type="EMBL" id="VZRX01011147">
    <property type="protein sequence ID" value="NWX31353.1"/>
    <property type="molecule type" value="Genomic_DNA"/>
</dbReference>
<dbReference type="PROSITE" id="PS00420">
    <property type="entry name" value="SRCR_1"/>
    <property type="match status" value="1"/>
</dbReference>
<evidence type="ECO:0000313" key="11">
    <source>
        <dbReference type="EMBL" id="NWX31353.1"/>
    </source>
</evidence>
<evidence type="ECO:0000256" key="7">
    <source>
        <dbReference type="ARBA" id="ARBA00023157"/>
    </source>
</evidence>
<gene>
    <name evidence="11" type="primary">Prss12_0</name>
    <name evidence="11" type="ORF">NOTCIN_R00180</name>
</gene>
<dbReference type="PANTHER" id="PTHR48071:SF28">
    <property type="entry name" value="SRCR DOMAIN-CONTAINING PROTEIN"/>
    <property type="match status" value="1"/>
</dbReference>
<feature type="disulfide bond" evidence="9">
    <location>
        <begin position="31"/>
        <end position="92"/>
    </location>
</feature>
<dbReference type="OrthoDB" id="536948at2759"/>
<dbReference type="FunFam" id="3.10.250.10:FF:000016">
    <property type="entry name" value="Scavenger receptor cysteine-rich protein type 12"/>
    <property type="match status" value="1"/>
</dbReference>
<dbReference type="Gene3D" id="3.10.250.10">
    <property type="entry name" value="SRCR-like domain"/>
    <property type="match status" value="2"/>
</dbReference>
<feature type="disulfide bond" evidence="9">
    <location>
        <begin position="62"/>
        <end position="72"/>
    </location>
</feature>
<keyword evidence="7 9" id="KW-1015">Disulfide bond</keyword>
<dbReference type="InterPro" id="IPR036772">
    <property type="entry name" value="SRCR-like_dom_sf"/>
</dbReference>
<name>A0A7K6V8A0_9PASS</name>
<dbReference type="SMART" id="SM00202">
    <property type="entry name" value="SR"/>
    <property type="match status" value="1"/>
</dbReference>
<evidence type="ECO:0000256" key="6">
    <source>
        <dbReference type="ARBA" id="ARBA00023136"/>
    </source>
</evidence>
<keyword evidence="4" id="KW-0677">Repeat</keyword>
<evidence type="ECO:0000256" key="2">
    <source>
        <dbReference type="ARBA" id="ARBA00022692"/>
    </source>
</evidence>
<comment type="subcellular location">
    <subcellularLocation>
        <location evidence="1">Membrane</location>
        <topology evidence="1">Single-pass membrane protein</topology>
    </subcellularLocation>
</comment>
<protein>
    <submittedName>
        <fullName evidence="11">NETR protein</fullName>
    </submittedName>
</protein>
<dbReference type="PROSITE" id="PS50287">
    <property type="entry name" value="SRCR_2"/>
    <property type="match status" value="2"/>
</dbReference>
<evidence type="ECO:0000313" key="12">
    <source>
        <dbReference type="Proteomes" id="UP000579558"/>
    </source>
</evidence>
<dbReference type="PRINTS" id="PR00258">
    <property type="entry name" value="SPERACTRCPTR"/>
</dbReference>
<accession>A0A7K6V8A0</accession>
<sequence>SFEGRVEVYHDGKWGTICDDQWDDRDAEVVCRQLGLSGTPKALSWAHYGQGSGPILLDEVQCSGNELSLDQCKKSDWGQQNCDHIEDAGVSCDPFTAMVQPVSFSPAECCPLLLPPLAEGTVRLAGGRSPGEGRVEVYYNGDWGTVCDDGWTDLGAQVVCRQLGFR</sequence>
<keyword evidence="5" id="KW-1133">Transmembrane helix</keyword>
<comment type="caution">
    <text evidence="9">Lacks conserved residue(s) required for the propagation of feature annotation.</text>
</comment>
<proteinExistence type="predicted"/>
<evidence type="ECO:0000256" key="3">
    <source>
        <dbReference type="ARBA" id="ARBA00022729"/>
    </source>
</evidence>
<reference evidence="11 12" key="1">
    <citation type="submission" date="2019-09" db="EMBL/GenBank/DDBJ databases">
        <title>Bird 10,000 Genomes (B10K) Project - Family phase.</title>
        <authorList>
            <person name="Zhang G."/>
        </authorList>
    </citation>
    <scope>NUCLEOTIDE SEQUENCE [LARGE SCALE GENOMIC DNA]</scope>
    <source>
        <strain evidence="11">B10K-DU-029-75</strain>
    </source>
</reference>